<evidence type="ECO:0000259" key="1">
    <source>
        <dbReference type="Pfam" id="PF20755"/>
    </source>
</evidence>
<name>A0B623_METTP</name>
<dbReference type="KEGG" id="mtp:Mthe_0354"/>
<dbReference type="InterPro" id="IPR049429">
    <property type="entry name" value="AF2093-like"/>
</dbReference>
<gene>
    <name evidence="2" type="ordered locus">Mthe_0354</name>
</gene>
<keyword evidence="3" id="KW-1185">Reference proteome</keyword>
<organism evidence="2 3">
    <name type="scientific">Methanothrix thermoacetophila (strain DSM 6194 / JCM 14653 / NBRC 101360 / PT)</name>
    <name type="common">Methanosaeta thermophila</name>
    <dbReference type="NCBI Taxonomy" id="349307"/>
    <lineage>
        <taxon>Archaea</taxon>
        <taxon>Methanobacteriati</taxon>
        <taxon>Methanobacteriota</taxon>
        <taxon>Stenosarchaea group</taxon>
        <taxon>Methanomicrobia</taxon>
        <taxon>Methanotrichales</taxon>
        <taxon>Methanotrichaceae</taxon>
        <taxon>Methanothrix</taxon>
    </lineage>
</organism>
<accession>A0B623</accession>
<reference evidence="2 3" key="1">
    <citation type="submission" date="2006-10" db="EMBL/GenBank/DDBJ databases">
        <title>Complete sequence of Methanosaeta thermophila PT.</title>
        <authorList>
            <consortium name="US DOE Joint Genome Institute"/>
            <person name="Copeland A."/>
            <person name="Lucas S."/>
            <person name="Lapidus A."/>
            <person name="Barry K."/>
            <person name="Detter J.C."/>
            <person name="Glavina del Rio T."/>
            <person name="Hammon N."/>
            <person name="Israni S."/>
            <person name="Pitluck S."/>
            <person name="Chain P."/>
            <person name="Malfatti S."/>
            <person name="Shin M."/>
            <person name="Vergez L."/>
            <person name="Schmutz J."/>
            <person name="Larimer F."/>
            <person name="Land M."/>
            <person name="Hauser L."/>
            <person name="Kyrpides N."/>
            <person name="Kim E."/>
            <person name="Smith K.S."/>
            <person name="Ingram-Smith C."/>
            <person name="Richardson P."/>
        </authorList>
    </citation>
    <scope>NUCLEOTIDE SEQUENCE [LARGE SCALE GENOMIC DNA]</scope>
    <source>
        <strain evidence="3">DSM 6194 / JCM 14653 / NBRC 101360 / PT</strain>
    </source>
</reference>
<dbReference type="EMBL" id="CP000477">
    <property type="protein sequence ID" value="ABK14147.1"/>
    <property type="molecule type" value="Genomic_DNA"/>
</dbReference>
<dbReference type="Gene3D" id="3.40.50.10670">
    <property type="entry name" value="af2093 domain"/>
    <property type="match status" value="1"/>
</dbReference>
<dbReference type="STRING" id="349307.Mthe_0354"/>
<feature type="domain" description="DUF6834" evidence="1">
    <location>
        <begin position="179"/>
        <end position="246"/>
    </location>
</feature>
<dbReference type="InterPro" id="IPR049266">
    <property type="entry name" value="AF2093-like_C_sf"/>
</dbReference>
<dbReference type="Proteomes" id="UP000000674">
    <property type="component" value="Chromosome"/>
</dbReference>
<dbReference type="HOGENOM" id="CLU_1064024_0_0_2"/>
<evidence type="ECO:0000313" key="2">
    <source>
        <dbReference type="EMBL" id="ABK14147.1"/>
    </source>
</evidence>
<dbReference type="CDD" id="cd22184">
    <property type="entry name" value="Af2093-like"/>
    <property type="match status" value="1"/>
</dbReference>
<sequence length="261" mass="30230">MGLHEIMTDKIGLIGERINSLLKERGIIARCELLHRIYQAVREADLSDAEMDILRRMVGDRPAPGIFSSMMSGHPVFPDTPKLDSFIVIHGRIFHFPLSGKYDRPDFERAYETFKRLRGELLELVRFNLEDLTTDFLIRAGYSQSHRGLGRLSFVKGDDRLEVLVYPRISMLDVEECILASELYDSMAAIVPHEENLDPFMAFYREHVSHLEDTDVQIWVANMEEGTIDPFMGFTTDPEIYMAFKNPKLASLVRSRWRFIR</sequence>
<protein>
    <recommendedName>
        <fullName evidence="1">DUF6834 domain-containing protein</fullName>
    </recommendedName>
</protein>
<dbReference type="Pfam" id="PF20755">
    <property type="entry name" value="DUF6834_C"/>
    <property type="match status" value="1"/>
</dbReference>
<proteinExistence type="predicted"/>
<evidence type="ECO:0000313" key="3">
    <source>
        <dbReference type="Proteomes" id="UP000000674"/>
    </source>
</evidence>
<dbReference type="InterPro" id="IPR049265">
    <property type="entry name" value="DUF6834"/>
</dbReference>
<dbReference type="AlphaFoldDB" id="A0B623"/>